<evidence type="ECO:0000313" key="2">
    <source>
        <dbReference type="EMBL" id="SCW31076.1"/>
    </source>
</evidence>
<accession>A0A1G4PFR8</accession>
<keyword evidence="3" id="KW-1185">Reference proteome</keyword>
<keyword evidence="1" id="KW-0732">Signal</keyword>
<gene>
    <name evidence="2" type="ORF">SAMN04487970_1002136</name>
</gene>
<feature type="chain" id="PRO_5039462742" evidence="1">
    <location>
        <begin position="35"/>
        <end position="105"/>
    </location>
</feature>
<organism evidence="2 3">
    <name type="scientific">Paenibacillus tianmuensis</name>
    <dbReference type="NCBI Taxonomy" id="624147"/>
    <lineage>
        <taxon>Bacteria</taxon>
        <taxon>Bacillati</taxon>
        <taxon>Bacillota</taxon>
        <taxon>Bacilli</taxon>
        <taxon>Bacillales</taxon>
        <taxon>Paenibacillaceae</taxon>
        <taxon>Paenibacillus</taxon>
    </lineage>
</organism>
<protein>
    <submittedName>
        <fullName evidence="2">Uncharacterized protein</fullName>
    </submittedName>
</protein>
<dbReference type="STRING" id="624147.SAMN04487970_1002136"/>
<proteinExistence type="predicted"/>
<feature type="signal peptide" evidence="1">
    <location>
        <begin position="1"/>
        <end position="34"/>
    </location>
</feature>
<dbReference type="EMBL" id="FMTT01000002">
    <property type="protein sequence ID" value="SCW31076.1"/>
    <property type="molecule type" value="Genomic_DNA"/>
</dbReference>
<name>A0A1G4PFR8_9BACL</name>
<evidence type="ECO:0000256" key="1">
    <source>
        <dbReference type="SAM" id="SignalP"/>
    </source>
</evidence>
<dbReference type="AlphaFoldDB" id="A0A1G4PFR8"/>
<reference evidence="3" key="1">
    <citation type="submission" date="2016-10" db="EMBL/GenBank/DDBJ databases">
        <authorList>
            <person name="Varghese N."/>
            <person name="Submissions S."/>
        </authorList>
    </citation>
    <scope>NUCLEOTIDE SEQUENCE [LARGE SCALE GENOMIC DNA]</scope>
    <source>
        <strain evidence="3">CGMCC 1.8946</strain>
    </source>
</reference>
<sequence length="105" mass="10867">MKNVKTKPRLSSSFKRFIMTIMFLALAVSLAACGAPKESAASGKVKKTATIGMITDIVKHGKARAHWSPAFSYTRLNACCDSAANASAVSAGGCGVKISCATTPV</sequence>
<evidence type="ECO:0000313" key="3">
    <source>
        <dbReference type="Proteomes" id="UP000198601"/>
    </source>
</evidence>
<dbReference type="Proteomes" id="UP000198601">
    <property type="component" value="Unassembled WGS sequence"/>
</dbReference>
<dbReference type="PROSITE" id="PS51257">
    <property type="entry name" value="PROKAR_LIPOPROTEIN"/>
    <property type="match status" value="1"/>
</dbReference>